<name>A0ABW1NFC9_9ACTN</name>
<dbReference type="EMBL" id="JBHSRF010000009">
    <property type="protein sequence ID" value="MFC6081389.1"/>
    <property type="molecule type" value="Genomic_DNA"/>
</dbReference>
<comment type="caution">
    <text evidence="2">The sequence shown here is derived from an EMBL/GenBank/DDBJ whole genome shotgun (WGS) entry which is preliminary data.</text>
</comment>
<proteinExistence type="predicted"/>
<reference evidence="3" key="1">
    <citation type="journal article" date="2019" name="Int. J. Syst. Evol. Microbiol.">
        <title>The Global Catalogue of Microorganisms (GCM) 10K type strain sequencing project: providing services to taxonomists for standard genome sequencing and annotation.</title>
        <authorList>
            <consortium name="The Broad Institute Genomics Platform"/>
            <consortium name="The Broad Institute Genome Sequencing Center for Infectious Disease"/>
            <person name="Wu L."/>
            <person name="Ma J."/>
        </authorList>
    </citation>
    <scope>NUCLEOTIDE SEQUENCE [LARGE SCALE GENOMIC DNA]</scope>
    <source>
        <strain evidence="3">JCM 30346</strain>
    </source>
</reference>
<dbReference type="RefSeq" id="WP_380749176.1">
    <property type="nucleotide sequence ID" value="NZ_JBHSRF010000009.1"/>
</dbReference>
<keyword evidence="3" id="KW-1185">Reference proteome</keyword>
<protein>
    <recommendedName>
        <fullName evidence="4">Cell division protein DivIVA</fullName>
    </recommendedName>
</protein>
<dbReference type="Proteomes" id="UP001596137">
    <property type="component" value="Unassembled WGS sequence"/>
</dbReference>
<gene>
    <name evidence="2" type="ORF">ACFP1K_09480</name>
</gene>
<sequence length="204" mass="20737">MLVLLAIAALAVLYCVVMVSQGRGGQLAEFAPDVPPLDLPDPGQLTAVDVMALQLPVSLVGYNTRSVDETLHRAATALGERDTHIAVLEQRLAELLADRVQARKDKETFSRPAWAPLASAPPAAELLASAPPPAAEPLAVSPPAAGPLASGPAAAPEVSEPSGSVPEKASDDPVDDVKAQPGDAKAGANGSDVPAGERPASKEA</sequence>
<organism evidence="2 3">
    <name type="scientific">Sphaerisporangium aureirubrum</name>
    <dbReference type="NCBI Taxonomy" id="1544736"/>
    <lineage>
        <taxon>Bacteria</taxon>
        <taxon>Bacillati</taxon>
        <taxon>Actinomycetota</taxon>
        <taxon>Actinomycetes</taxon>
        <taxon>Streptosporangiales</taxon>
        <taxon>Streptosporangiaceae</taxon>
        <taxon>Sphaerisporangium</taxon>
    </lineage>
</organism>
<accession>A0ABW1NFC9</accession>
<evidence type="ECO:0008006" key="4">
    <source>
        <dbReference type="Google" id="ProtNLM"/>
    </source>
</evidence>
<feature type="region of interest" description="Disordered" evidence="1">
    <location>
        <begin position="134"/>
        <end position="204"/>
    </location>
</feature>
<evidence type="ECO:0000313" key="3">
    <source>
        <dbReference type="Proteomes" id="UP001596137"/>
    </source>
</evidence>
<evidence type="ECO:0000256" key="1">
    <source>
        <dbReference type="SAM" id="MobiDB-lite"/>
    </source>
</evidence>
<feature type="compositionally biased region" description="Basic and acidic residues" evidence="1">
    <location>
        <begin position="168"/>
        <end position="178"/>
    </location>
</feature>
<feature type="compositionally biased region" description="Low complexity" evidence="1">
    <location>
        <begin position="136"/>
        <end position="156"/>
    </location>
</feature>
<evidence type="ECO:0000313" key="2">
    <source>
        <dbReference type="EMBL" id="MFC6081389.1"/>
    </source>
</evidence>